<dbReference type="PANTHER" id="PTHR33498:SF1">
    <property type="entry name" value="TRANSPOSASE FOR INSERTION SEQUENCE ELEMENT IS1557"/>
    <property type="match status" value="1"/>
</dbReference>
<proteinExistence type="predicted"/>
<dbReference type="InterPro" id="IPR002560">
    <property type="entry name" value="Transposase_DDE"/>
</dbReference>
<evidence type="ECO:0000313" key="2">
    <source>
        <dbReference type="EMBL" id="KAA6359579.1"/>
    </source>
</evidence>
<reference evidence="2 3" key="1">
    <citation type="submission" date="2019-03" db="EMBL/GenBank/DDBJ databases">
        <title>Single cell metagenomics reveals metabolic interactions within the superorganism composed of flagellate Streblomastix strix and complex community of Bacteroidetes bacteria on its surface.</title>
        <authorList>
            <person name="Treitli S.C."/>
            <person name="Kolisko M."/>
            <person name="Husnik F."/>
            <person name="Keeling P."/>
            <person name="Hampl V."/>
        </authorList>
    </citation>
    <scope>NUCLEOTIDE SEQUENCE [LARGE SCALE GENOMIC DNA]</scope>
    <source>
        <strain evidence="2">ST1C</strain>
    </source>
</reference>
<evidence type="ECO:0000313" key="3">
    <source>
        <dbReference type="Proteomes" id="UP000324800"/>
    </source>
</evidence>
<accession>A0A5J4TNM4</accession>
<dbReference type="AlphaFoldDB" id="A0A5J4TNM4"/>
<protein>
    <recommendedName>
        <fullName evidence="1">Transposase IS204/IS1001/IS1096/IS1165 DDE domain-containing protein</fullName>
    </recommendedName>
</protein>
<dbReference type="InterPro" id="IPR047951">
    <property type="entry name" value="Transpos_ISL3"/>
</dbReference>
<organism evidence="2 3">
    <name type="scientific">Streblomastix strix</name>
    <dbReference type="NCBI Taxonomy" id="222440"/>
    <lineage>
        <taxon>Eukaryota</taxon>
        <taxon>Metamonada</taxon>
        <taxon>Preaxostyla</taxon>
        <taxon>Oxymonadida</taxon>
        <taxon>Streblomastigidae</taxon>
        <taxon>Streblomastix</taxon>
    </lineage>
</organism>
<feature type="domain" description="Transposase IS204/IS1001/IS1096/IS1165 DDE" evidence="1">
    <location>
        <begin position="141"/>
        <end position="234"/>
    </location>
</feature>
<sequence length="247" mass="28462">MGRKKLKRPPLGELYETISKMLVLVLYLQIPTSMGQENPRQAGQQNLWEKKGRIPVPLREHLDCCIRWILQPNRDVESQFCMQTDLPAGFIDNTINRAIEMNISVTSTISSLKSMQKIIPLISLPQPVYVFKPENIGEQMSIDDKALGHYGFTILSNTQTVKITMMIENAKCEEVEEALALFDKDLEKVKSISCDMNPTYLKVCRDKLPQAQRVIDKFHIMQYVYDAVAQVRQERNLLVKYLKNIMN</sequence>
<dbReference type="Proteomes" id="UP000324800">
    <property type="component" value="Unassembled WGS sequence"/>
</dbReference>
<dbReference type="EMBL" id="SNRW01028167">
    <property type="protein sequence ID" value="KAA6359579.1"/>
    <property type="molecule type" value="Genomic_DNA"/>
</dbReference>
<dbReference type="Pfam" id="PF01610">
    <property type="entry name" value="DDE_Tnp_ISL3"/>
    <property type="match status" value="1"/>
</dbReference>
<name>A0A5J4TNM4_9EUKA</name>
<dbReference type="PANTHER" id="PTHR33498">
    <property type="entry name" value="TRANSPOSASE FOR INSERTION SEQUENCE ELEMENT IS1557"/>
    <property type="match status" value="1"/>
</dbReference>
<evidence type="ECO:0000259" key="1">
    <source>
        <dbReference type="Pfam" id="PF01610"/>
    </source>
</evidence>
<comment type="caution">
    <text evidence="2">The sequence shown here is derived from an EMBL/GenBank/DDBJ whole genome shotgun (WGS) entry which is preliminary data.</text>
</comment>
<gene>
    <name evidence="2" type="ORF">EZS28_044895</name>
</gene>